<accession>A0ACC0IHM1</accession>
<proteinExistence type="predicted"/>
<gene>
    <name evidence="1" type="ORF">LOK49_LG03G02201</name>
</gene>
<evidence type="ECO:0000313" key="2">
    <source>
        <dbReference type="Proteomes" id="UP001060215"/>
    </source>
</evidence>
<reference evidence="1 2" key="1">
    <citation type="journal article" date="2022" name="Plant J.">
        <title>Chromosome-level genome of Camellia lanceoleosa provides a valuable resource for understanding genome evolution and self-incompatibility.</title>
        <authorList>
            <person name="Gong W."/>
            <person name="Xiao S."/>
            <person name="Wang L."/>
            <person name="Liao Z."/>
            <person name="Chang Y."/>
            <person name="Mo W."/>
            <person name="Hu G."/>
            <person name="Li W."/>
            <person name="Zhao G."/>
            <person name="Zhu H."/>
            <person name="Hu X."/>
            <person name="Ji K."/>
            <person name="Xiang X."/>
            <person name="Song Q."/>
            <person name="Yuan D."/>
            <person name="Jin S."/>
            <person name="Zhang L."/>
        </authorList>
    </citation>
    <scope>NUCLEOTIDE SEQUENCE [LARGE SCALE GENOMIC DNA]</scope>
    <source>
        <strain evidence="1">SQ_2022a</strain>
    </source>
</reference>
<dbReference type="EMBL" id="CM045763">
    <property type="protein sequence ID" value="KAI8024405.1"/>
    <property type="molecule type" value="Genomic_DNA"/>
</dbReference>
<sequence length="127" mass="13510">MFCPLCHEPTVGDDIRTYPLAPEASNAANFVDFSIQNICKRTDFFFFVEDFSGGVGGEAVADLIIGLLGIGGGVVGETKGMGAFVAPIFRFRCISKSPTFNFSSAIFVSSQTSRTNSSNPLGNVALR</sequence>
<organism evidence="1 2">
    <name type="scientific">Camellia lanceoleosa</name>
    <dbReference type="NCBI Taxonomy" id="1840588"/>
    <lineage>
        <taxon>Eukaryota</taxon>
        <taxon>Viridiplantae</taxon>
        <taxon>Streptophyta</taxon>
        <taxon>Embryophyta</taxon>
        <taxon>Tracheophyta</taxon>
        <taxon>Spermatophyta</taxon>
        <taxon>Magnoliopsida</taxon>
        <taxon>eudicotyledons</taxon>
        <taxon>Gunneridae</taxon>
        <taxon>Pentapetalae</taxon>
        <taxon>asterids</taxon>
        <taxon>Ericales</taxon>
        <taxon>Theaceae</taxon>
        <taxon>Camellia</taxon>
    </lineage>
</organism>
<keyword evidence="2" id="KW-1185">Reference proteome</keyword>
<comment type="caution">
    <text evidence="1">The sequence shown here is derived from an EMBL/GenBank/DDBJ whole genome shotgun (WGS) entry which is preliminary data.</text>
</comment>
<dbReference type="Proteomes" id="UP001060215">
    <property type="component" value="Chromosome 6"/>
</dbReference>
<evidence type="ECO:0000313" key="1">
    <source>
        <dbReference type="EMBL" id="KAI8024405.1"/>
    </source>
</evidence>
<name>A0ACC0IHM1_9ERIC</name>
<protein>
    <submittedName>
        <fullName evidence="1">Uncharacterized protein</fullName>
    </submittedName>
</protein>